<sequence length="202" mass="23178">MDVEMDGMVKKMEMGGQPGGESDGGGCDRGGGVIHELESVRITDAKEWFKDLLTSGKWLVDDNVDLATYLLRHRAAMYPKSFEKSKNHYGFLIQEHAGCCINDKRLMSRPFYVSRLPLRLRAHEVSIVEASIGRVVHMCTLWWSRMHTGLQQRLIFLMVWYMFMTPDKSCLAQGQIEKHLESVCHFIYVLAKSVNIPVRDRL</sequence>
<reference evidence="2" key="1">
    <citation type="submission" date="2024-07" db="EMBL/GenBank/DDBJ databases">
        <title>Two chromosome-level genome assemblies of Korean endemic species Abeliophyllum distichum and Forsythia ovata (Oleaceae).</title>
        <authorList>
            <person name="Jang H."/>
        </authorList>
    </citation>
    <scope>NUCLEOTIDE SEQUENCE [LARGE SCALE GENOMIC DNA]</scope>
</reference>
<dbReference type="Proteomes" id="UP001604336">
    <property type="component" value="Unassembled WGS sequence"/>
</dbReference>
<evidence type="ECO:0000313" key="1">
    <source>
        <dbReference type="EMBL" id="KAL2480199.1"/>
    </source>
</evidence>
<evidence type="ECO:0000313" key="2">
    <source>
        <dbReference type="Proteomes" id="UP001604336"/>
    </source>
</evidence>
<dbReference type="EMBL" id="JBFOLK010000010">
    <property type="protein sequence ID" value="KAL2480199.1"/>
    <property type="molecule type" value="Genomic_DNA"/>
</dbReference>
<name>A0ABD1QVH2_9LAMI</name>
<gene>
    <name evidence="1" type="ORF">Adt_33165</name>
</gene>
<protein>
    <submittedName>
        <fullName evidence="1">Uncharacterized protein</fullName>
    </submittedName>
</protein>
<proteinExistence type="predicted"/>
<comment type="caution">
    <text evidence="1">The sequence shown here is derived from an EMBL/GenBank/DDBJ whole genome shotgun (WGS) entry which is preliminary data.</text>
</comment>
<keyword evidence="2" id="KW-1185">Reference proteome</keyword>
<dbReference type="AlphaFoldDB" id="A0ABD1QVH2"/>
<organism evidence="1 2">
    <name type="scientific">Abeliophyllum distichum</name>
    <dbReference type="NCBI Taxonomy" id="126358"/>
    <lineage>
        <taxon>Eukaryota</taxon>
        <taxon>Viridiplantae</taxon>
        <taxon>Streptophyta</taxon>
        <taxon>Embryophyta</taxon>
        <taxon>Tracheophyta</taxon>
        <taxon>Spermatophyta</taxon>
        <taxon>Magnoliopsida</taxon>
        <taxon>eudicotyledons</taxon>
        <taxon>Gunneridae</taxon>
        <taxon>Pentapetalae</taxon>
        <taxon>asterids</taxon>
        <taxon>lamiids</taxon>
        <taxon>Lamiales</taxon>
        <taxon>Oleaceae</taxon>
        <taxon>Forsythieae</taxon>
        <taxon>Abeliophyllum</taxon>
    </lineage>
</organism>
<accession>A0ABD1QVH2</accession>